<accession>A0AAQ3QJS5</accession>
<dbReference type="Pfam" id="PF02602">
    <property type="entry name" value="HEM4"/>
    <property type="match status" value="1"/>
</dbReference>
<evidence type="ECO:0000313" key="3">
    <source>
        <dbReference type="Proteomes" id="UP001327560"/>
    </source>
</evidence>
<dbReference type="GO" id="GO:0033014">
    <property type="term" value="P:tetrapyrrole biosynthetic process"/>
    <property type="evidence" value="ECO:0007669"/>
    <property type="project" value="InterPro"/>
</dbReference>
<dbReference type="InterPro" id="IPR003754">
    <property type="entry name" value="4pyrrol_synth_uPrphyn_synth"/>
</dbReference>
<dbReference type="Gene3D" id="3.40.50.10090">
    <property type="match status" value="2"/>
</dbReference>
<dbReference type="PANTHER" id="PTHR38020">
    <property type="entry name" value="UROPORPHYRINOGEN-III SYNTHASE"/>
    <property type="match status" value="1"/>
</dbReference>
<gene>
    <name evidence="2" type="ORF">Cni_G20793</name>
</gene>
<dbReference type="Proteomes" id="UP001327560">
    <property type="component" value="Chromosome 6"/>
</dbReference>
<organism evidence="2 3">
    <name type="scientific">Canna indica</name>
    <name type="common">Indian-shot</name>
    <dbReference type="NCBI Taxonomy" id="4628"/>
    <lineage>
        <taxon>Eukaryota</taxon>
        <taxon>Viridiplantae</taxon>
        <taxon>Streptophyta</taxon>
        <taxon>Embryophyta</taxon>
        <taxon>Tracheophyta</taxon>
        <taxon>Spermatophyta</taxon>
        <taxon>Magnoliopsida</taxon>
        <taxon>Liliopsida</taxon>
        <taxon>Zingiberales</taxon>
        <taxon>Cannaceae</taxon>
        <taxon>Canna</taxon>
    </lineage>
</organism>
<dbReference type="PANTHER" id="PTHR38020:SF1">
    <property type="entry name" value="UROPORPHYRINOGEN-III SYNTHASE"/>
    <property type="match status" value="1"/>
</dbReference>
<dbReference type="SUPFAM" id="SSF69618">
    <property type="entry name" value="HemD-like"/>
    <property type="match status" value="1"/>
</dbReference>
<dbReference type="GO" id="GO:0004852">
    <property type="term" value="F:uroporphyrinogen-III synthase activity"/>
    <property type="evidence" value="ECO:0007669"/>
    <property type="project" value="InterPro"/>
</dbReference>
<evidence type="ECO:0000313" key="2">
    <source>
        <dbReference type="EMBL" id="WOL12028.1"/>
    </source>
</evidence>
<sequence>MTAAMPGLVTVAATALAASPYGFQSPLSGRRVAFTTPFPYADRLARLLELHTAVPLHLPTVVVEPTPLTLAALRPYLTAGALDPFAALAFTSRNGITAFSLALSNAVGPRPLSDSGEAFTIAALGKDAELLHEGLLSRFCRNLNRIRVLVPEIASPAGLVESLGAGAGRRVLCPVPFVVDLEEPPVVPDFLRDLEARGWNPQRVCAYETRWKGARCMEGLVALDAALDAILFTSSAEVEGLMKGLEALGWDWGKVRRRWPEMVVCAHGPVTAKGVERFGVSVDVVSSKFSSFDGVVEALASKLR</sequence>
<dbReference type="AlphaFoldDB" id="A0AAQ3QJS5"/>
<keyword evidence="3" id="KW-1185">Reference proteome</keyword>
<protein>
    <recommendedName>
        <fullName evidence="1">Tetrapyrrole biosynthesis uroporphyrinogen III synthase domain-containing protein</fullName>
    </recommendedName>
</protein>
<dbReference type="EMBL" id="CP136895">
    <property type="protein sequence ID" value="WOL12028.1"/>
    <property type="molecule type" value="Genomic_DNA"/>
</dbReference>
<feature type="domain" description="Tetrapyrrole biosynthesis uroporphyrinogen III synthase" evidence="1">
    <location>
        <begin position="42"/>
        <end position="290"/>
    </location>
</feature>
<dbReference type="CDD" id="cd06578">
    <property type="entry name" value="HemD"/>
    <property type="match status" value="1"/>
</dbReference>
<proteinExistence type="predicted"/>
<name>A0AAQ3QJS5_9LILI</name>
<evidence type="ECO:0000259" key="1">
    <source>
        <dbReference type="Pfam" id="PF02602"/>
    </source>
</evidence>
<reference evidence="2 3" key="1">
    <citation type="submission" date="2023-10" db="EMBL/GenBank/DDBJ databases">
        <title>Chromosome-scale genome assembly provides insights into flower coloration mechanisms of Canna indica.</title>
        <authorList>
            <person name="Li C."/>
        </authorList>
    </citation>
    <scope>NUCLEOTIDE SEQUENCE [LARGE SCALE GENOMIC DNA]</scope>
    <source>
        <tissue evidence="2">Flower</tissue>
    </source>
</reference>
<dbReference type="InterPro" id="IPR036108">
    <property type="entry name" value="4pyrrol_syn_uPrphyn_synt_sf"/>
</dbReference>